<dbReference type="PROSITE" id="PS50927">
    <property type="entry name" value="BULB_LECTIN"/>
    <property type="match status" value="1"/>
</dbReference>
<keyword evidence="3" id="KW-0325">Glycoprotein</keyword>
<dbReference type="GeneID" id="113788030"/>
<evidence type="ECO:0000313" key="6">
    <source>
        <dbReference type="Proteomes" id="UP000087171"/>
    </source>
</evidence>
<evidence type="ECO:0000256" key="4">
    <source>
        <dbReference type="SAM" id="Phobius"/>
    </source>
</evidence>
<keyword evidence="6" id="KW-1185">Reference proteome</keyword>
<dbReference type="Pfam" id="PF01453">
    <property type="entry name" value="B_lectin"/>
    <property type="match status" value="1"/>
</dbReference>
<keyword evidence="4" id="KW-0472">Membrane</keyword>
<organism evidence="6 7">
    <name type="scientific">Cicer arietinum</name>
    <name type="common">Chickpea</name>
    <name type="synonym">Garbanzo</name>
    <dbReference type="NCBI Taxonomy" id="3827"/>
    <lineage>
        <taxon>Eukaryota</taxon>
        <taxon>Viridiplantae</taxon>
        <taxon>Streptophyta</taxon>
        <taxon>Embryophyta</taxon>
        <taxon>Tracheophyta</taxon>
        <taxon>Spermatophyta</taxon>
        <taxon>Magnoliopsida</taxon>
        <taxon>eudicotyledons</taxon>
        <taxon>Gunneridae</taxon>
        <taxon>Pentapetalae</taxon>
        <taxon>rosids</taxon>
        <taxon>fabids</taxon>
        <taxon>Fabales</taxon>
        <taxon>Fabaceae</taxon>
        <taxon>Papilionoideae</taxon>
        <taxon>50 kb inversion clade</taxon>
        <taxon>NPAAA clade</taxon>
        <taxon>Hologalegina</taxon>
        <taxon>IRL clade</taxon>
        <taxon>Cicereae</taxon>
        <taxon>Cicer</taxon>
    </lineage>
</organism>
<reference evidence="7" key="2">
    <citation type="submission" date="2025-08" db="UniProtKB">
        <authorList>
            <consortium name="RefSeq"/>
        </authorList>
    </citation>
    <scope>IDENTIFICATION</scope>
    <source>
        <tissue evidence="7">Etiolated seedlings</tissue>
    </source>
</reference>
<dbReference type="STRING" id="3827.A0A3Q7YEF6"/>
<dbReference type="Gene3D" id="2.90.10.10">
    <property type="entry name" value="Bulb-type lectin domain"/>
    <property type="match status" value="1"/>
</dbReference>
<dbReference type="InterPro" id="IPR036426">
    <property type="entry name" value="Bulb-type_lectin_dom_sf"/>
</dbReference>
<name>A0A3Q7YEF6_CICAR</name>
<reference evidence="6" key="1">
    <citation type="journal article" date="2013" name="Nat. Biotechnol.">
        <title>Draft genome sequence of chickpea (Cicer arietinum) provides a resource for trait improvement.</title>
        <authorList>
            <person name="Varshney R.K."/>
            <person name="Song C."/>
            <person name="Saxena R.K."/>
            <person name="Azam S."/>
            <person name="Yu S."/>
            <person name="Sharpe A.G."/>
            <person name="Cannon S."/>
            <person name="Baek J."/>
            <person name="Rosen B.D."/>
            <person name="Tar'an B."/>
            <person name="Millan T."/>
            <person name="Zhang X."/>
            <person name="Ramsay L.D."/>
            <person name="Iwata A."/>
            <person name="Wang Y."/>
            <person name="Nelson W."/>
            <person name="Farmer A.D."/>
            <person name="Gaur P.M."/>
            <person name="Soderlund C."/>
            <person name="Penmetsa R.V."/>
            <person name="Xu C."/>
            <person name="Bharti A.K."/>
            <person name="He W."/>
            <person name="Winter P."/>
            <person name="Zhao S."/>
            <person name="Hane J.K."/>
            <person name="Carrasquilla-Garcia N."/>
            <person name="Condie J.A."/>
            <person name="Upadhyaya H.D."/>
            <person name="Luo M.C."/>
            <person name="Thudi M."/>
            <person name="Gowda C.L."/>
            <person name="Singh N.P."/>
            <person name="Lichtenzveig J."/>
            <person name="Gali K.K."/>
            <person name="Rubio J."/>
            <person name="Nadarajan N."/>
            <person name="Dolezel J."/>
            <person name="Bansal K.C."/>
            <person name="Xu X."/>
            <person name="Edwards D."/>
            <person name="Zhang G."/>
            <person name="Kahl G."/>
            <person name="Gil J."/>
            <person name="Singh K.B."/>
            <person name="Datta S.K."/>
            <person name="Jackson S.A."/>
            <person name="Wang J."/>
            <person name="Cook D.R."/>
        </authorList>
    </citation>
    <scope>NUCLEOTIDE SEQUENCE [LARGE SCALE GENOMIC DNA]</scope>
    <source>
        <strain evidence="6">cv. CDC Frontier</strain>
    </source>
</reference>
<accession>A0A3Q7YEF6</accession>
<dbReference type="InterPro" id="IPR001480">
    <property type="entry name" value="Bulb-type_lectin_dom"/>
</dbReference>
<gene>
    <name evidence="7" type="primary">LOC113788030</name>
</gene>
<feature type="transmembrane region" description="Helical" evidence="4">
    <location>
        <begin position="6"/>
        <end position="26"/>
    </location>
</feature>
<evidence type="ECO:0000313" key="7">
    <source>
        <dbReference type="RefSeq" id="XP_027193152.1"/>
    </source>
</evidence>
<dbReference type="PANTHER" id="PTHR47976:SF56">
    <property type="entry name" value="RECEPTOR-LIKE SERINE_THREONINE-PROTEIN KINASE"/>
    <property type="match status" value="1"/>
</dbReference>
<dbReference type="InterPro" id="IPR051343">
    <property type="entry name" value="G-type_lectin_kinases/EP1-like"/>
</dbReference>
<evidence type="ECO:0000256" key="3">
    <source>
        <dbReference type="ARBA" id="ARBA00023180"/>
    </source>
</evidence>
<dbReference type="SMART" id="SM00108">
    <property type="entry name" value="B_lectin"/>
    <property type="match status" value="1"/>
</dbReference>
<evidence type="ECO:0000259" key="5">
    <source>
        <dbReference type="PROSITE" id="PS50927"/>
    </source>
</evidence>
<dbReference type="KEGG" id="cam:113788030"/>
<feature type="domain" description="Bulb-type lectin" evidence="5">
    <location>
        <begin position="23"/>
        <end position="145"/>
    </location>
</feature>
<dbReference type="Proteomes" id="UP000087171">
    <property type="component" value="Chromosome Ca8"/>
</dbReference>
<dbReference type="PANTHER" id="PTHR47976">
    <property type="entry name" value="G-TYPE LECTIN S-RECEPTOR-LIKE SERINE/THREONINE-PROTEIN KINASE SD2-5"/>
    <property type="match status" value="1"/>
</dbReference>
<keyword evidence="4" id="KW-0812">Transmembrane</keyword>
<evidence type="ECO:0000256" key="1">
    <source>
        <dbReference type="ARBA" id="ARBA00022729"/>
    </source>
</evidence>
<keyword evidence="4" id="KW-1133">Transmembrane helix</keyword>
<sequence>MASPNFFYIISILFLQLVLVFGNVTLSSTLSTNNNNSWLSPSGEFAFGFRQLNKNNTNFFMLAIWYNKISDKTIVWTAQNDNNLVQAPKGSQIQLTSGGLTLTTSQGDSLWTAQPNNAVSYGTMLDTGNFVLVNKTSTFVWESFNFPTDTLLPKQSLDLSGTLTSRFSETNFSSGRFQLYFNGDNILMSPLAWPTQLRYDSYYSSNVPENYNSSSLVFDELGDIYVETNNINGTRVKPPGKNWGDLVLDSKLYYYRATLDYYGVFTQYSHPRDINAKQGWSIMRYVPDDICIDIRSDFGSGTCGYNSYCSIENQRPSCKCPYGYSLTDQSNQFGGCQLNFPLGCEVDNGEVLNVKPEEVYEYSVVEGVDWPLSDYERLQPYSQ</sequence>
<dbReference type="RefSeq" id="XP_027193152.1">
    <property type="nucleotide sequence ID" value="XM_027337351.1"/>
</dbReference>
<keyword evidence="1" id="KW-0732">Signal</keyword>
<protein>
    <submittedName>
        <fullName evidence="7">G-type lectin S-receptor-like serine/threonine-protein kinase LECRK3</fullName>
    </submittedName>
</protein>
<keyword evidence="2" id="KW-1015">Disulfide bond</keyword>
<proteinExistence type="predicted"/>
<dbReference type="OrthoDB" id="1930390at2759"/>
<dbReference type="AlphaFoldDB" id="A0A3Q7YEF6"/>
<evidence type="ECO:0000256" key="2">
    <source>
        <dbReference type="ARBA" id="ARBA00023157"/>
    </source>
</evidence>
<dbReference type="PaxDb" id="3827-XP_004512201.1"/>
<dbReference type="FunFam" id="2.90.10.10:FF:000013">
    <property type="entry name" value="G-type lectin S-receptor-like serine/threonine-protein kinase LECRK1"/>
    <property type="match status" value="1"/>
</dbReference>
<dbReference type="SUPFAM" id="SSF51110">
    <property type="entry name" value="alpha-D-mannose-specific plant lectins"/>
    <property type="match status" value="1"/>
</dbReference>